<accession>A0A4Q4PXB5</accession>
<proteinExistence type="predicted"/>
<evidence type="ECO:0000313" key="1">
    <source>
        <dbReference type="EMBL" id="RYO27009.1"/>
    </source>
</evidence>
<keyword evidence="2" id="KW-1185">Reference proteome</keyword>
<sequence>MESTMDIGSMSWDEIHSHVAEPTPGRSVNMDSSMDPSTLDTCWYAAPPALASVPL</sequence>
<reference evidence="2" key="1">
    <citation type="journal article" date="2019" name="bioRxiv">
        <title>Genomics, evolutionary history and diagnostics of the Alternaria alternata species group including apple and Asian pear pathotypes.</title>
        <authorList>
            <person name="Armitage A.D."/>
            <person name="Cockerton H.M."/>
            <person name="Sreenivasaprasad S."/>
            <person name="Woodhall J.W."/>
            <person name="Lane C.R."/>
            <person name="Harrison R.J."/>
            <person name="Clarkson J.P."/>
        </authorList>
    </citation>
    <scope>NUCLEOTIDE SEQUENCE [LARGE SCALE GENOMIC DNA]</scope>
    <source>
        <strain evidence="2">RGR 97.0016</strain>
    </source>
</reference>
<dbReference type="AlphaFoldDB" id="A0A4Q4PXB5"/>
<organism evidence="1 2">
    <name type="scientific">Alternaria arborescens</name>
    <dbReference type="NCBI Taxonomy" id="156630"/>
    <lineage>
        <taxon>Eukaryota</taxon>
        <taxon>Fungi</taxon>
        <taxon>Dikarya</taxon>
        <taxon>Ascomycota</taxon>
        <taxon>Pezizomycotina</taxon>
        <taxon>Dothideomycetes</taxon>
        <taxon>Pleosporomycetidae</taxon>
        <taxon>Pleosporales</taxon>
        <taxon>Pleosporineae</taxon>
        <taxon>Pleosporaceae</taxon>
        <taxon>Alternaria</taxon>
        <taxon>Alternaria sect. Alternaria</taxon>
    </lineage>
</organism>
<evidence type="ECO:0000313" key="2">
    <source>
        <dbReference type="Proteomes" id="UP000293823"/>
    </source>
</evidence>
<name>A0A4Q4PXB5_9PLEO</name>
<comment type="caution">
    <text evidence="1">The sequence shown here is derived from an EMBL/GenBank/DDBJ whole genome shotgun (WGS) entry which is preliminary data.</text>
</comment>
<protein>
    <submittedName>
        <fullName evidence="1">Uncharacterized protein</fullName>
    </submittedName>
</protein>
<dbReference type="EMBL" id="PEJP01000095">
    <property type="protein sequence ID" value="RYO27009.1"/>
    <property type="molecule type" value="Genomic_DNA"/>
</dbReference>
<gene>
    <name evidence="1" type="ORF">AA0113_g12353</name>
</gene>
<dbReference type="Proteomes" id="UP000293823">
    <property type="component" value="Unassembled WGS sequence"/>
</dbReference>